<name>A0A7R9EX81_9NEOP</name>
<evidence type="ECO:0000313" key="1">
    <source>
        <dbReference type="EMBL" id="CAD7443041.1"/>
    </source>
</evidence>
<reference evidence="1" key="1">
    <citation type="submission" date="2020-11" db="EMBL/GenBank/DDBJ databases">
        <authorList>
            <person name="Tran Van P."/>
        </authorList>
    </citation>
    <scope>NUCLEOTIDE SEQUENCE</scope>
</reference>
<dbReference type="AlphaFoldDB" id="A0A7R9EX81"/>
<protein>
    <submittedName>
        <fullName evidence="1">Uncharacterized protein</fullName>
    </submittedName>
</protein>
<organism evidence="1">
    <name type="scientific">Timema bartmani</name>
    <dbReference type="NCBI Taxonomy" id="61472"/>
    <lineage>
        <taxon>Eukaryota</taxon>
        <taxon>Metazoa</taxon>
        <taxon>Ecdysozoa</taxon>
        <taxon>Arthropoda</taxon>
        <taxon>Hexapoda</taxon>
        <taxon>Insecta</taxon>
        <taxon>Pterygota</taxon>
        <taxon>Neoptera</taxon>
        <taxon>Polyneoptera</taxon>
        <taxon>Phasmatodea</taxon>
        <taxon>Timematodea</taxon>
        <taxon>Timematoidea</taxon>
        <taxon>Timematidae</taxon>
        <taxon>Timema</taxon>
    </lineage>
</organism>
<gene>
    <name evidence="1" type="ORF">TBIB3V08_LOCUS5454</name>
</gene>
<sequence>MSPKTFPPIKEELHDESDASYYVDKNVKTEMKFYDPSLELMICTPYYHTPENKSQTERVKVEKILKGEGDYARTRDIYFINENLKKEDKIQGNIAPHIEREENVNQKIVQSMLSQEDIVMDTEAEENVNRKIVLRMPSPEDIVSDMEAKENGDIVGLMERY</sequence>
<proteinExistence type="predicted"/>
<dbReference type="EMBL" id="OD565960">
    <property type="protein sequence ID" value="CAD7443041.1"/>
    <property type="molecule type" value="Genomic_DNA"/>
</dbReference>
<accession>A0A7R9EX81</accession>